<keyword evidence="1 3" id="KW-0560">Oxidoreductase</keyword>
<accession>A0ABT7NFI8</accession>
<keyword evidence="4" id="KW-1185">Reference proteome</keyword>
<organism evidence="3 4">
    <name type="scientific">Variovorax dokdonensis</name>
    <dbReference type="NCBI Taxonomy" id="344883"/>
    <lineage>
        <taxon>Bacteria</taxon>
        <taxon>Pseudomonadati</taxon>
        <taxon>Pseudomonadota</taxon>
        <taxon>Betaproteobacteria</taxon>
        <taxon>Burkholderiales</taxon>
        <taxon>Comamonadaceae</taxon>
        <taxon>Variovorax</taxon>
    </lineage>
</organism>
<protein>
    <submittedName>
        <fullName evidence="3">D-amino acid dehydrogenase</fullName>
        <ecNumber evidence="3">1.4.99.-</ecNumber>
    </submittedName>
</protein>
<feature type="domain" description="FAD dependent oxidoreductase" evidence="2">
    <location>
        <begin position="4"/>
        <end position="403"/>
    </location>
</feature>
<dbReference type="SUPFAM" id="SSF54373">
    <property type="entry name" value="FAD-linked reductases, C-terminal domain"/>
    <property type="match status" value="1"/>
</dbReference>
<dbReference type="Gene3D" id="3.30.9.10">
    <property type="entry name" value="D-Amino Acid Oxidase, subunit A, domain 2"/>
    <property type="match status" value="1"/>
</dbReference>
<evidence type="ECO:0000313" key="4">
    <source>
        <dbReference type="Proteomes" id="UP001174908"/>
    </source>
</evidence>
<evidence type="ECO:0000259" key="2">
    <source>
        <dbReference type="Pfam" id="PF01266"/>
    </source>
</evidence>
<proteinExistence type="predicted"/>
<dbReference type="Pfam" id="PF01266">
    <property type="entry name" value="DAO"/>
    <property type="match status" value="1"/>
</dbReference>
<dbReference type="Proteomes" id="UP001174908">
    <property type="component" value="Unassembled WGS sequence"/>
</dbReference>
<dbReference type="PANTHER" id="PTHR13847">
    <property type="entry name" value="SARCOSINE DEHYDROGENASE-RELATED"/>
    <property type="match status" value="1"/>
</dbReference>
<dbReference type="Gene3D" id="3.50.50.60">
    <property type="entry name" value="FAD/NAD(P)-binding domain"/>
    <property type="match status" value="2"/>
</dbReference>
<reference evidence="3" key="1">
    <citation type="submission" date="2023-06" db="EMBL/GenBank/DDBJ databases">
        <authorList>
            <person name="Jiang Y."/>
            <person name="Liu Q."/>
        </authorList>
    </citation>
    <scope>NUCLEOTIDE SEQUENCE</scope>
    <source>
        <strain evidence="3">CGMCC 1.12089</strain>
    </source>
</reference>
<dbReference type="GO" id="GO:0016491">
    <property type="term" value="F:oxidoreductase activity"/>
    <property type="evidence" value="ECO:0007669"/>
    <property type="project" value="UniProtKB-KW"/>
</dbReference>
<dbReference type="SUPFAM" id="SSF51905">
    <property type="entry name" value="FAD/NAD(P)-binding domain"/>
    <property type="match status" value="1"/>
</dbReference>
<dbReference type="EMBL" id="JASZYV010000004">
    <property type="protein sequence ID" value="MDM0046595.1"/>
    <property type="molecule type" value="Genomic_DNA"/>
</dbReference>
<dbReference type="InterPro" id="IPR036188">
    <property type="entry name" value="FAD/NAD-bd_sf"/>
</dbReference>
<evidence type="ECO:0000256" key="1">
    <source>
        <dbReference type="ARBA" id="ARBA00023002"/>
    </source>
</evidence>
<dbReference type="RefSeq" id="WP_286661716.1">
    <property type="nucleotide sequence ID" value="NZ_JASZYV010000004.1"/>
</dbReference>
<dbReference type="PANTHER" id="PTHR13847:SF289">
    <property type="entry name" value="GLYCINE OXIDASE"/>
    <property type="match status" value="1"/>
</dbReference>
<dbReference type="InterPro" id="IPR006076">
    <property type="entry name" value="FAD-dep_OxRdtase"/>
</dbReference>
<gene>
    <name evidence="3" type="ORF">QTH91_19050</name>
</gene>
<sequence length="424" mass="46163">MQSIAVIGGGITGVTTAYALAKRGFSVTLFERQRYAAMETSFANGGQLSASNAEVWNHWATVWKGMKWMLRSDAPLLVNPRPSWHKLSWFAEFVGHIGRYRHNTVETTRMAIAAREHLFAWAKAEGIDFDHKREGILHIYRDKAGFDHAAEVSKLLAEGGLPRRAVTPEEMRAIEPTLAGRYYGGFFTESDSTGDIHKFTNGLAAAAVRLGVRILYEQQVSALKSDGKLASVTVATGLGPNGHSAVHHFDGLVVCAGVGSRDFAAQLGDRVNVYPVKGYSITVNLLDAASQAGAPSVSLLDDETKLVTSRLGIDRFRVAGTAEFNGLNRDIRADRIRPLIDWVNQCFPQISTRQVVPWAGLRPMLPNLMPRVGQGRRANVFYNTGHGHLGWTLSAATAEMVAAEMQQASVGWGTRLHAAAGMPA</sequence>
<dbReference type="NCBIfam" id="NF009074">
    <property type="entry name" value="PRK12409.1"/>
    <property type="match status" value="1"/>
</dbReference>
<comment type="caution">
    <text evidence="3">The sequence shown here is derived from an EMBL/GenBank/DDBJ whole genome shotgun (WGS) entry which is preliminary data.</text>
</comment>
<name>A0ABT7NFI8_9BURK</name>
<dbReference type="EC" id="1.4.99.-" evidence="3"/>
<evidence type="ECO:0000313" key="3">
    <source>
        <dbReference type="EMBL" id="MDM0046595.1"/>
    </source>
</evidence>